<proteinExistence type="predicted"/>
<comment type="caution">
    <text evidence="1">The sequence shown here is derived from an EMBL/GenBank/DDBJ whole genome shotgun (WGS) entry which is preliminary data.</text>
</comment>
<accession>A0A1D1UNV6</accession>
<dbReference type="OrthoDB" id="7485566at2759"/>
<name>A0A1D1UNV6_RAMVA</name>
<sequence>MSQPESKVPCVECGELYTARGMSRHTGKSTCVTNQERKETECGCFKSINRVKFRSAVRVETSSRSPLAVEGFD</sequence>
<reference evidence="1 2" key="1">
    <citation type="journal article" date="2016" name="Nat. Commun.">
        <title>Extremotolerant tardigrade genome and improved radiotolerance of human cultured cells by tardigrade-unique protein.</title>
        <authorList>
            <person name="Hashimoto T."/>
            <person name="Horikawa D.D."/>
            <person name="Saito Y."/>
            <person name="Kuwahara H."/>
            <person name="Kozuka-Hata H."/>
            <person name="Shin-I T."/>
            <person name="Minakuchi Y."/>
            <person name="Ohishi K."/>
            <person name="Motoyama A."/>
            <person name="Aizu T."/>
            <person name="Enomoto A."/>
            <person name="Kondo K."/>
            <person name="Tanaka S."/>
            <person name="Hara Y."/>
            <person name="Koshikawa S."/>
            <person name="Sagara H."/>
            <person name="Miura T."/>
            <person name="Yokobori S."/>
            <person name="Miyagawa K."/>
            <person name="Suzuki Y."/>
            <person name="Kubo T."/>
            <person name="Oyama M."/>
            <person name="Kohara Y."/>
            <person name="Fujiyama A."/>
            <person name="Arakawa K."/>
            <person name="Katayama T."/>
            <person name="Toyoda A."/>
            <person name="Kunieda T."/>
        </authorList>
    </citation>
    <scope>NUCLEOTIDE SEQUENCE [LARGE SCALE GENOMIC DNA]</scope>
    <source>
        <strain evidence="1 2">YOKOZUNA-1</strain>
    </source>
</reference>
<dbReference type="AlphaFoldDB" id="A0A1D1UNV6"/>
<organism evidence="1 2">
    <name type="scientific">Ramazzottius varieornatus</name>
    <name type="common">Water bear</name>
    <name type="synonym">Tardigrade</name>
    <dbReference type="NCBI Taxonomy" id="947166"/>
    <lineage>
        <taxon>Eukaryota</taxon>
        <taxon>Metazoa</taxon>
        <taxon>Ecdysozoa</taxon>
        <taxon>Tardigrada</taxon>
        <taxon>Eutardigrada</taxon>
        <taxon>Parachela</taxon>
        <taxon>Hypsibioidea</taxon>
        <taxon>Ramazzottiidae</taxon>
        <taxon>Ramazzottius</taxon>
    </lineage>
</organism>
<protein>
    <submittedName>
        <fullName evidence="1">Uncharacterized protein</fullName>
    </submittedName>
</protein>
<keyword evidence="2" id="KW-1185">Reference proteome</keyword>
<dbReference type="Proteomes" id="UP000186922">
    <property type="component" value="Unassembled WGS sequence"/>
</dbReference>
<gene>
    <name evidence="1" type="primary">RvY_03438-1</name>
    <name evidence="1" type="synonym">RvY_03438.1</name>
    <name evidence="1" type="ORF">RvY_03438</name>
</gene>
<dbReference type="EMBL" id="BDGG01000002">
    <property type="protein sequence ID" value="GAU91121.1"/>
    <property type="molecule type" value="Genomic_DNA"/>
</dbReference>
<evidence type="ECO:0000313" key="2">
    <source>
        <dbReference type="Proteomes" id="UP000186922"/>
    </source>
</evidence>
<evidence type="ECO:0000313" key="1">
    <source>
        <dbReference type="EMBL" id="GAU91121.1"/>
    </source>
</evidence>